<evidence type="ECO:0000313" key="2">
    <source>
        <dbReference type="Proteomes" id="UP001165101"/>
    </source>
</evidence>
<keyword evidence="2" id="KW-1185">Reference proteome</keyword>
<dbReference type="Proteomes" id="UP001165101">
    <property type="component" value="Unassembled WGS sequence"/>
</dbReference>
<reference evidence="1" key="1">
    <citation type="submission" date="2023-04" db="EMBL/GenBank/DDBJ databases">
        <title>Candida boidinii NBRC 1967.</title>
        <authorList>
            <person name="Ichikawa N."/>
            <person name="Sato H."/>
            <person name="Tonouchi N."/>
        </authorList>
    </citation>
    <scope>NUCLEOTIDE SEQUENCE</scope>
    <source>
        <strain evidence="1">NBRC 1967</strain>
    </source>
</reference>
<accession>A0ACB5TWZ5</accession>
<dbReference type="EMBL" id="BSXV01002938">
    <property type="protein sequence ID" value="GME97139.1"/>
    <property type="molecule type" value="Genomic_DNA"/>
</dbReference>
<evidence type="ECO:0000313" key="1">
    <source>
        <dbReference type="EMBL" id="GME97139.1"/>
    </source>
</evidence>
<comment type="caution">
    <text evidence="1">The sequence shown here is derived from an EMBL/GenBank/DDBJ whole genome shotgun (WGS) entry which is preliminary data.</text>
</comment>
<protein>
    <submittedName>
        <fullName evidence="1">Unnamed protein product</fullName>
    </submittedName>
</protein>
<gene>
    <name evidence="1" type="ORF">Cboi01_000451100</name>
</gene>
<name>A0ACB5TWZ5_CANBO</name>
<sequence>MITIIGSLNYDFVTFTSRVPDAGETIQGESFEQHIGGKGLNEAIAASRLLDRSDKKNEQSGDKPDREVRMWGKVGNDMFGDKMLKFLQDSKVNVELVEKLDGISSGSATILVETSQQGENRIVIIPGANGHLKPDHLEFTKTFENSKENDFVIIQNEFPVPLESINWIATNKPELKIAYNPSPFKEELLNAEILNKLSYLIVNEGEAIDLINSVASKDGGNDDFASHLDQLSKIKAEFSKVSIKYAEKLISIIRKILPHPELIITLGSKGCFYTENISNIFYQPSCKVTNVIDTTGAGDTFLGGVVSQLHNGNSMKDSIKFATVASSLVVQQKGAAESVPLHDKVLDEMKTVEFN</sequence>
<proteinExistence type="predicted"/>
<organism evidence="1 2">
    <name type="scientific">Candida boidinii</name>
    <name type="common">Yeast</name>
    <dbReference type="NCBI Taxonomy" id="5477"/>
    <lineage>
        <taxon>Eukaryota</taxon>
        <taxon>Fungi</taxon>
        <taxon>Dikarya</taxon>
        <taxon>Ascomycota</taxon>
        <taxon>Saccharomycotina</taxon>
        <taxon>Pichiomycetes</taxon>
        <taxon>Pichiales</taxon>
        <taxon>Pichiaceae</taxon>
        <taxon>Ogataea</taxon>
        <taxon>Ogataea/Candida clade</taxon>
    </lineage>
</organism>